<feature type="region of interest" description="Disordered" evidence="5">
    <location>
        <begin position="452"/>
        <end position="577"/>
    </location>
</feature>
<feature type="transmembrane region" description="Helical" evidence="6">
    <location>
        <begin position="60"/>
        <end position="79"/>
    </location>
</feature>
<evidence type="ECO:0000256" key="1">
    <source>
        <dbReference type="ARBA" id="ARBA00022617"/>
    </source>
</evidence>
<evidence type="ECO:0000256" key="3">
    <source>
        <dbReference type="ARBA" id="ARBA00023004"/>
    </source>
</evidence>
<gene>
    <name evidence="8" type="primary">pls</name>
    <name evidence="8" type="ORF">Poly24_40910</name>
</gene>
<dbReference type="KEGG" id="rcf:Poly24_40910"/>
<feature type="transmembrane region" description="Helical" evidence="6">
    <location>
        <begin position="100"/>
        <end position="126"/>
    </location>
</feature>
<feature type="compositionally biased region" description="Basic and acidic residues" evidence="5">
    <location>
        <begin position="452"/>
        <end position="561"/>
    </location>
</feature>
<keyword evidence="3 4" id="KW-0408">Iron</keyword>
<dbReference type="RefSeq" id="WP_145099491.1">
    <property type="nucleotide sequence ID" value="NZ_CP036348.1"/>
</dbReference>
<keyword evidence="2 4" id="KW-0479">Metal-binding</keyword>
<dbReference type="GO" id="GO:0009055">
    <property type="term" value="F:electron transfer activity"/>
    <property type="evidence" value="ECO:0007669"/>
    <property type="project" value="InterPro"/>
</dbReference>
<keyword evidence="9" id="KW-1185">Reference proteome</keyword>
<evidence type="ECO:0000259" key="7">
    <source>
        <dbReference type="PROSITE" id="PS51007"/>
    </source>
</evidence>
<accession>A0A518JXV6</accession>
<dbReference type="Gene3D" id="1.10.760.10">
    <property type="entry name" value="Cytochrome c-like domain"/>
    <property type="match status" value="1"/>
</dbReference>
<dbReference type="Pfam" id="PF11821">
    <property type="entry name" value="ActD"/>
    <property type="match status" value="1"/>
</dbReference>
<feature type="transmembrane region" description="Helical" evidence="6">
    <location>
        <begin position="193"/>
        <end position="213"/>
    </location>
</feature>
<sequence>MADSSGNQSKSRGVVAEYDTPEALIAAANRVREAGYTKTDAFSPFPVHGIDEAIGIKPTILPWIVLAAGTTGCLTGLTMETWMNAIDYPYIISGKPFLSLPAFIPVAFELTILFSAFAAFFGQWALNGLPKFSNAMFTSPRFDAATDDKFFLYIDSRDARFNDAGARALLADTSPANLEDVYEDESPTNVPRFIYLAVLVLAVLSVFPLLIIADMRVTKSSKPRFHIFWDMDFMPSKGPQEKTILFADGRTMRPNVPGTVMRGSGDLDVDDQTGIQLEAMAEGNRGDATQLVAFAQAGDAAAGEAADTTPWVEENPLTIDRATLDKGRERFDIYCAVCHGRDGFGNGLVNQRAKKILATTWTQPSSLHEERLAAGKMADGKIFNTITNGIRKMPGYAGQITVEDRWAIVAYLRVLQASRDVSIDEIPANKRSKLAREADQLKKQIEAEEAARLKKAAEAKPATEEAKPAAEEAKPASEEAKPAAEEAKPAAEEAKPAAEEAKPAAEEAKPATEEAKPATEEAKPATEEAKPATEDAKPATEDAKPAAEEAKPAAEETKPATEEAEPTAEGEASPDKE</sequence>
<protein>
    <submittedName>
        <fullName evidence="8">Surface protein</fullName>
    </submittedName>
</protein>
<dbReference type="GO" id="GO:0020037">
    <property type="term" value="F:heme binding"/>
    <property type="evidence" value="ECO:0007669"/>
    <property type="project" value="InterPro"/>
</dbReference>
<dbReference type="OrthoDB" id="9773456at2"/>
<proteinExistence type="predicted"/>
<evidence type="ECO:0000256" key="2">
    <source>
        <dbReference type="ARBA" id="ARBA00022723"/>
    </source>
</evidence>
<dbReference type="Pfam" id="PF13442">
    <property type="entry name" value="Cytochrome_CBB3"/>
    <property type="match status" value="1"/>
</dbReference>
<evidence type="ECO:0000256" key="5">
    <source>
        <dbReference type="SAM" id="MobiDB-lite"/>
    </source>
</evidence>
<keyword evidence="6" id="KW-1133">Transmembrane helix</keyword>
<evidence type="ECO:0000256" key="4">
    <source>
        <dbReference type="PROSITE-ProRule" id="PRU00433"/>
    </source>
</evidence>
<organism evidence="8 9">
    <name type="scientific">Rosistilla carotiformis</name>
    <dbReference type="NCBI Taxonomy" id="2528017"/>
    <lineage>
        <taxon>Bacteria</taxon>
        <taxon>Pseudomonadati</taxon>
        <taxon>Planctomycetota</taxon>
        <taxon>Planctomycetia</taxon>
        <taxon>Pirellulales</taxon>
        <taxon>Pirellulaceae</taxon>
        <taxon>Rosistilla</taxon>
    </lineage>
</organism>
<keyword evidence="6" id="KW-0472">Membrane</keyword>
<dbReference type="GO" id="GO:0046872">
    <property type="term" value="F:metal ion binding"/>
    <property type="evidence" value="ECO:0007669"/>
    <property type="project" value="UniProtKB-KW"/>
</dbReference>
<dbReference type="AlphaFoldDB" id="A0A518JXV6"/>
<dbReference type="PROSITE" id="PS51007">
    <property type="entry name" value="CYTC"/>
    <property type="match status" value="1"/>
</dbReference>
<evidence type="ECO:0000313" key="8">
    <source>
        <dbReference type="EMBL" id="QDV70370.1"/>
    </source>
</evidence>
<dbReference type="SUPFAM" id="SSF46626">
    <property type="entry name" value="Cytochrome c"/>
    <property type="match status" value="1"/>
</dbReference>
<dbReference type="PANTHER" id="PTHR40394:SF2">
    <property type="entry name" value="QUINOL:CYTOCHROME C OXIDOREDUCTASE MEMBRANE PROTEIN"/>
    <property type="match status" value="1"/>
</dbReference>
<dbReference type="InterPro" id="IPR036909">
    <property type="entry name" value="Cyt_c-like_dom_sf"/>
</dbReference>
<evidence type="ECO:0000256" key="6">
    <source>
        <dbReference type="SAM" id="Phobius"/>
    </source>
</evidence>
<dbReference type="Proteomes" id="UP000315082">
    <property type="component" value="Chromosome"/>
</dbReference>
<dbReference type="InterPro" id="IPR009056">
    <property type="entry name" value="Cyt_c-like_dom"/>
</dbReference>
<evidence type="ECO:0000313" key="9">
    <source>
        <dbReference type="Proteomes" id="UP000315082"/>
    </source>
</evidence>
<reference evidence="8 9" key="1">
    <citation type="submission" date="2019-02" db="EMBL/GenBank/DDBJ databases">
        <title>Deep-cultivation of Planctomycetes and their phenomic and genomic characterization uncovers novel biology.</title>
        <authorList>
            <person name="Wiegand S."/>
            <person name="Jogler M."/>
            <person name="Boedeker C."/>
            <person name="Pinto D."/>
            <person name="Vollmers J."/>
            <person name="Rivas-Marin E."/>
            <person name="Kohn T."/>
            <person name="Peeters S.H."/>
            <person name="Heuer A."/>
            <person name="Rast P."/>
            <person name="Oberbeckmann S."/>
            <person name="Bunk B."/>
            <person name="Jeske O."/>
            <person name="Meyerdierks A."/>
            <person name="Storesund J.E."/>
            <person name="Kallscheuer N."/>
            <person name="Luecker S."/>
            <person name="Lage O.M."/>
            <person name="Pohl T."/>
            <person name="Merkel B.J."/>
            <person name="Hornburger P."/>
            <person name="Mueller R.-W."/>
            <person name="Bruemmer F."/>
            <person name="Labrenz M."/>
            <person name="Spormann A.M."/>
            <person name="Op den Camp H."/>
            <person name="Overmann J."/>
            <person name="Amann R."/>
            <person name="Jetten M.S.M."/>
            <person name="Mascher T."/>
            <person name="Medema M.H."/>
            <person name="Devos D.P."/>
            <person name="Kaster A.-K."/>
            <person name="Ovreas L."/>
            <person name="Rohde M."/>
            <person name="Galperin M.Y."/>
            <person name="Jogler C."/>
        </authorList>
    </citation>
    <scope>NUCLEOTIDE SEQUENCE [LARGE SCALE GENOMIC DNA]</scope>
    <source>
        <strain evidence="8 9">Poly24</strain>
    </source>
</reference>
<dbReference type="PANTHER" id="PTHR40394">
    <property type="entry name" value="LIPOPROTEIN-RELATED"/>
    <property type="match status" value="1"/>
</dbReference>
<feature type="domain" description="Cytochrome c" evidence="7">
    <location>
        <begin position="322"/>
        <end position="416"/>
    </location>
</feature>
<dbReference type="InterPro" id="IPR021776">
    <property type="entry name" value="ActD"/>
</dbReference>
<name>A0A518JXV6_9BACT</name>
<keyword evidence="6" id="KW-0812">Transmembrane</keyword>
<keyword evidence="1 4" id="KW-0349">Heme</keyword>
<dbReference type="EMBL" id="CP036348">
    <property type="protein sequence ID" value="QDV70370.1"/>
    <property type="molecule type" value="Genomic_DNA"/>
</dbReference>